<feature type="compositionally biased region" description="Polar residues" evidence="1">
    <location>
        <begin position="803"/>
        <end position="821"/>
    </location>
</feature>
<dbReference type="CDD" id="cd20351">
    <property type="entry name" value="Rcat_RBR_HOIP"/>
    <property type="match status" value="1"/>
</dbReference>
<feature type="compositionally biased region" description="Polar residues" evidence="1">
    <location>
        <begin position="848"/>
        <end position="858"/>
    </location>
</feature>
<feature type="compositionally biased region" description="Polar residues" evidence="1">
    <location>
        <begin position="516"/>
        <end position="527"/>
    </location>
</feature>
<dbReference type="Gene3D" id="6.10.140.1100">
    <property type="match status" value="1"/>
</dbReference>
<feature type="compositionally biased region" description="Basic and acidic residues" evidence="1">
    <location>
        <begin position="528"/>
        <end position="546"/>
    </location>
</feature>
<feature type="region of interest" description="Disordered" evidence="1">
    <location>
        <begin position="1044"/>
        <end position="1106"/>
    </location>
</feature>
<dbReference type="InterPro" id="IPR026254">
    <property type="entry name" value="RNF31-like"/>
</dbReference>
<keyword evidence="3" id="KW-1185">Reference proteome</keyword>
<dbReference type="Proteomes" id="UP000092462">
    <property type="component" value="Unassembled WGS sequence"/>
</dbReference>
<dbReference type="GO" id="GO:0097039">
    <property type="term" value="P:protein linear polyubiquitination"/>
    <property type="evidence" value="ECO:0007669"/>
    <property type="project" value="TreeGrafter"/>
</dbReference>
<feature type="region of interest" description="Disordered" evidence="1">
    <location>
        <begin position="180"/>
        <end position="220"/>
    </location>
</feature>
<dbReference type="Pfam" id="PF18091">
    <property type="entry name" value="E3_UbLigase_RBR"/>
    <property type="match status" value="1"/>
</dbReference>
<protein>
    <recommendedName>
        <fullName evidence="4">RBR-type E3 ubiquitin transferase</fullName>
    </recommendedName>
</protein>
<feature type="region of interest" description="Disordered" evidence="1">
    <location>
        <begin position="741"/>
        <end position="934"/>
    </location>
</feature>
<feature type="compositionally biased region" description="Polar residues" evidence="1">
    <location>
        <begin position="886"/>
        <end position="899"/>
    </location>
</feature>
<dbReference type="GO" id="GO:0070530">
    <property type="term" value="F:K63-linked polyubiquitin modification-dependent protein binding"/>
    <property type="evidence" value="ECO:0007669"/>
    <property type="project" value="TreeGrafter"/>
</dbReference>
<accession>A0A1B0D9S1</accession>
<feature type="compositionally biased region" description="Acidic residues" evidence="1">
    <location>
        <begin position="614"/>
        <end position="686"/>
    </location>
</feature>
<dbReference type="VEuPathDB" id="VectorBase:PPAI004383"/>
<dbReference type="InterPro" id="IPR013083">
    <property type="entry name" value="Znf_RING/FYVE/PHD"/>
</dbReference>
<feature type="compositionally biased region" description="Basic and acidic residues" evidence="1">
    <location>
        <begin position="756"/>
        <end position="781"/>
    </location>
</feature>
<feature type="compositionally biased region" description="Polar residues" evidence="1">
    <location>
        <begin position="551"/>
        <end position="561"/>
    </location>
</feature>
<feature type="compositionally biased region" description="Acidic residues" evidence="1">
    <location>
        <begin position="782"/>
        <end position="802"/>
    </location>
</feature>
<feature type="compositionally biased region" description="Low complexity" evidence="1">
    <location>
        <begin position="195"/>
        <end position="205"/>
    </location>
</feature>
<dbReference type="GO" id="GO:1990450">
    <property type="term" value="F:linear polyubiquitin binding"/>
    <property type="evidence" value="ECO:0007669"/>
    <property type="project" value="TreeGrafter"/>
</dbReference>
<dbReference type="CDD" id="cd16631">
    <property type="entry name" value="mRING-HC-C4C4_RBR_HOIP"/>
    <property type="match status" value="1"/>
</dbReference>
<feature type="compositionally biased region" description="Polar residues" evidence="1">
    <location>
        <begin position="571"/>
        <end position="593"/>
    </location>
</feature>
<dbReference type="InterPro" id="IPR041031">
    <property type="entry name" value="RNF31_C"/>
</dbReference>
<dbReference type="Pfam" id="PF16678">
    <property type="entry name" value="UBA_HOIP"/>
    <property type="match status" value="1"/>
</dbReference>
<dbReference type="GO" id="GO:0036435">
    <property type="term" value="F:K48-linked polyubiquitin modification-dependent protein binding"/>
    <property type="evidence" value="ECO:0007669"/>
    <property type="project" value="TreeGrafter"/>
</dbReference>
<dbReference type="PROSITE" id="PS50089">
    <property type="entry name" value="ZF_RING_2"/>
    <property type="match status" value="1"/>
</dbReference>
<evidence type="ECO:0000313" key="2">
    <source>
        <dbReference type="EnsemblMetazoa" id="PPAI004383-PA"/>
    </source>
</evidence>
<dbReference type="InterPro" id="IPR047542">
    <property type="entry name" value="Rcat_RBR_RNF31-like"/>
</dbReference>
<evidence type="ECO:0000256" key="1">
    <source>
        <dbReference type="SAM" id="MobiDB-lite"/>
    </source>
</evidence>
<dbReference type="SMART" id="SM00647">
    <property type="entry name" value="IBR"/>
    <property type="match status" value="1"/>
</dbReference>
<feature type="region of interest" description="Disordered" evidence="1">
    <location>
        <begin position="1131"/>
        <end position="1152"/>
    </location>
</feature>
<organism evidence="2 3">
    <name type="scientific">Phlebotomus papatasi</name>
    <name type="common">Sandfly</name>
    <dbReference type="NCBI Taxonomy" id="29031"/>
    <lineage>
        <taxon>Eukaryota</taxon>
        <taxon>Metazoa</taxon>
        <taxon>Ecdysozoa</taxon>
        <taxon>Arthropoda</taxon>
        <taxon>Hexapoda</taxon>
        <taxon>Insecta</taxon>
        <taxon>Pterygota</taxon>
        <taxon>Neoptera</taxon>
        <taxon>Endopterygota</taxon>
        <taxon>Diptera</taxon>
        <taxon>Nematocera</taxon>
        <taxon>Psychodoidea</taxon>
        <taxon>Psychodidae</taxon>
        <taxon>Phlebotomus</taxon>
        <taxon>Phlebotomus</taxon>
    </lineage>
</organism>
<dbReference type="Pfam" id="PF01485">
    <property type="entry name" value="IBR"/>
    <property type="match status" value="1"/>
</dbReference>
<dbReference type="EMBL" id="AJVK01028428">
    <property type="status" value="NOT_ANNOTATED_CDS"/>
    <property type="molecule type" value="Genomic_DNA"/>
</dbReference>
<dbReference type="EnsemblMetazoa" id="PPAI004383-RA">
    <property type="protein sequence ID" value="PPAI004383-PA"/>
    <property type="gene ID" value="PPAI004383"/>
</dbReference>
<dbReference type="PROSITE" id="PS51873">
    <property type="entry name" value="TRIAD"/>
    <property type="match status" value="1"/>
</dbReference>
<dbReference type="PANTHER" id="PTHR16004:SF2">
    <property type="entry name" value="E3 UBIQUITIN-PROTEIN LIGASE LUBEL"/>
    <property type="match status" value="1"/>
</dbReference>
<dbReference type="InterPro" id="IPR047541">
    <property type="entry name" value="RNF31_RBR_mRING-HC-like"/>
</dbReference>
<dbReference type="Gene3D" id="1.20.120.1750">
    <property type="match status" value="1"/>
</dbReference>
<proteinExistence type="predicted"/>
<dbReference type="PANTHER" id="PTHR16004">
    <property type="entry name" value="RING FINGER PROTEIN 31-RELATED"/>
    <property type="match status" value="1"/>
</dbReference>
<feature type="region of interest" description="Disordered" evidence="1">
    <location>
        <begin position="995"/>
        <end position="1029"/>
    </location>
</feature>
<name>A0A1B0D9S1_PHLPP</name>
<dbReference type="Pfam" id="PF22191">
    <property type="entry name" value="IBR_1"/>
    <property type="match status" value="1"/>
</dbReference>
<dbReference type="CDD" id="cd20337">
    <property type="entry name" value="BRcat_RBR_HOIP"/>
    <property type="match status" value="1"/>
</dbReference>
<dbReference type="InterPro" id="IPR002867">
    <property type="entry name" value="IBR_dom"/>
</dbReference>
<evidence type="ECO:0008006" key="4">
    <source>
        <dbReference type="Google" id="ProtNLM"/>
    </source>
</evidence>
<dbReference type="Gene3D" id="1.10.8.10">
    <property type="entry name" value="DNA helicase RuvA subunit, C-terminal domain"/>
    <property type="match status" value="1"/>
</dbReference>
<dbReference type="InterPro" id="IPR047540">
    <property type="entry name" value="BRcat_RBR_RNF31-like"/>
</dbReference>
<dbReference type="GO" id="GO:0008270">
    <property type="term" value="F:zinc ion binding"/>
    <property type="evidence" value="ECO:0007669"/>
    <property type="project" value="InterPro"/>
</dbReference>
<feature type="compositionally biased region" description="Basic and acidic residues" evidence="1">
    <location>
        <begin position="393"/>
        <end position="428"/>
    </location>
</feature>
<feature type="region of interest" description="Disordered" evidence="1">
    <location>
        <begin position="1165"/>
        <end position="1194"/>
    </location>
</feature>
<reference evidence="2" key="1">
    <citation type="submission" date="2022-08" db="UniProtKB">
        <authorList>
            <consortium name="EnsemblMetazoa"/>
        </authorList>
    </citation>
    <scope>IDENTIFICATION</scope>
    <source>
        <strain evidence="2">Israel</strain>
    </source>
</reference>
<feature type="compositionally biased region" description="Low complexity" evidence="1">
    <location>
        <begin position="1059"/>
        <end position="1085"/>
    </location>
</feature>
<feature type="compositionally biased region" description="Polar residues" evidence="1">
    <location>
        <begin position="604"/>
        <end position="613"/>
    </location>
</feature>
<dbReference type="InterPro" id="IPR044066">
    <property type="entry name" value="TRIAD_supradom"/>
</dbReference>
<evidence type="ECO:0000313" key="3">
    <source>
        <dbReference type="Proteomes" id="UP000092462"/>
    </source>
</evidence>
<dbReference type="VEuPathDB" id="VectorBase:PPAPM1_010171"/>
<dbReference type="InterPro" id="IPR032065">
    <property type="entry name" value="RNF31-UBA"/>
</dbReference>
<sequence>DAEQHNFTAEELQAALAHCGDSNPIVWLRENWHKLVETVQTLATKYGQERKENIIGTISAIEAREALRIHRGNVWHAVTECIEQRQRKYNEISSRGNYPREDIVTALTAHHGNTELALVELGKSQLKPFLMRIWGPPAGADNESGNTLLENIPKSTLKRDTMGLSDLTVQDYLDLYEKRETVESEKPKSPIRTDNSYSSLSINSSENRETQSDADQSDLTKNSNVLRDIEILIGNMEQNQAKQNENMLKNIENLLGNILTKVSRPQSVASDFSASSHQERLLNLKSPLPPASAKANLEDITDVVSDVKLFVSQHIQEIVPNLVDQIEKELQEGTAKEEVPFEDKLMEINSTNDEIVFIPVTEERKNSIQDEIIPVNSELEVLRISAEDIKGHSEEISSNKVPQEIKADQKQPLDQVQRDQVQKDEVQKDQQIPFESIENVPRVDQLPKNASPTKQKIKKRKTSKALATKAEQTQKRNAIYINDSTTDHEENLDIPPSPVPPIKISTKSIVLKSKSVEQNTQTSQNNESSERDQKNEDNLEERKENLRQPPKTFTSTIQITPTADAPPKTSEAPQSTSKTSQNLSELVENTQRLIKQMKEEITSDIASMDNTEYSSDDYADSFEWTEDEEVDEEEQTEEELEELEEEEEEEGEEEAEEEAEEEEEGLIEEESESENEEWAETNEEFASEPLQPKEDPQAIIVQLAKESLSPESDSYVEARENLDEEIDLKDSETIIKVEIIEREILVDENNPLQNEEESKLEEQVSEEHESIQHSNELSKDEVSDEDPEEDVEQSVQEEESESLNDSPENTMKIIQNQNSDDQIVREESSGDNPVKQDTILVEPLIENYVTTTDSSPLPNKSPEIPSNPLEDNAENIEEHSEDRLEVTSQEVPASPTQSNDKIEREEIGSVEALEEPQIGSVNESSVENEKVNEDVQELKKTVETEINNDLQPEERVLQKESLPVIHDQGSEKIVSEGNAVEQDLIQVAKLQSAEENGKIEDPIPESNANNVEVREESEDSNAVVAKNDSEAIVKEDVMIQEVVQEKPTQNNEENEITNPPSAATETTTKTGTEVKGSSPKVSPSKEIPRKIPVRKKSIPGPQPTARVTRLNSIKAIQAELFKKVEVKPKLEPKASKPSKLVPPKPVPKSGIGALTSKITKLMTPVTNGRGTFAKSPKSSVSPEKKPVLNGKPTMARGHEMKIPKKKYHETCFSDDYQSSEEDEKPKDKTEIRVIKKFISLPSEEEDSQTTEERARSLLEEGLVDNLATGQLAASLIGLKFDREAALWAAAESCDLDQAIALLQQECELCTGKYPMNQMISMLKCTHRCCHECARNYFTIQITDRLIVDCVCPFCKMPELHGNDVSEDDILEYFSNLDILLKSILSEEVHELFQRKLRDRTLMQDPNFKWCIQCSSGFFARPRQKRLICPDCGSVTCATCRKTWEKQHEGITCEKFSEWKEANDPDKQVEGVTKHLQLHGIDCPKCKYRYALARGGCMHFTCTQCKFEFCYGCGRPFMMGAKCGISQYCAKLGLHSHHPRNCLFYLRDKEPHDLQKLLKMHKIPYDTEPAEALKFRTEEGAKAVLKCPIPLQKETPTGLVDTICNGDVLDGFAGLCRLISGAIPWVTFQPYGLFFSHPSWPNHCRHHYIEYLCVKIRTNNCETLDILTADDLENIVRRENRRMPPRPYGILDGLYRVELLKYLVSAVAKANVDPLPILDLTDCVQELRRSGIPLPERGPWDTDEIYRGMCQEVCTHFLSVSP</sequence>
<dbReference type="InterPro" id="IPR001841">
    <property type="entry name" value="Znf_RING"/>
</dbReference>
<feature type="compositionally biased region" description="Basic and acidic residues" evidence="1">
    <location>
        <begin position="876"/>
        <end position="885"/>
    </location>
</feature>
<dbReference type="SUPFAM" id="SSF57850">
    <property type="entry name" value="RING/U-box"/>
    <property type="match status" value="3"/>
</dbReference>
<feature type="region of interest" description="Disordered" evidence="1">
    <location>
        <begin position="393"/>
        <end position="716"/>
    </location>
</feature>
<dbReference type="Gene3D" id="3.30.40.10">
    <property type="entry name" value="Zinc/RING finger domain, C3HC4 (zinc finger)"/>
    <property type="match status" value="1"/>
</dbReference>
<dbReference type="GO" id="GO:0061630">
    <property type="term" value="F:ubiquitin protein ligase activity"/>
    <property type="evidence" value="ECO:0007669"/>
    <property type="project" value="TreeGrafter"/>
</dbReference>
<dbReference type="GO" id="GO:0071797">
    <property type="term" value="C:LUBAC complex"/>
    <property type="evidence" value="ECO:0007669"/>
    <property type="project" value="InterPro"/>
</dbReference>